<dbReference type="AlphaFoldDB" id="A0AAU2VFB7"/>
<organism evidence="2">
    <name type="scientific">Streptomyces sp. NBC_00003</name>
    <dbReference type="NCBI Taxonomy" id="2903608"/>
    <lineage>
        <taxon>Bacteria</taxon>
        <taxon>Bacillati</taxon>
        <taxon>Actinomycetota</taxon>
        <taxon>Actinomycetes</taxon>
        <taxon>Kitasatosporales</taxon>
        <taxon>Streptomycetaceae</taxon>
        <taxon>Streptomyces</taxon>
    </lineage>
</organism>
<protein>
    <submittedName>
        <fullName evidence="2">Iron-sulfur protein</fullName>
    </submittedName>
</protein>
<sequence length="282" mass="30135">MLSAPAPAPAASATCSALLGGSYGRLARVCEALRVTVANASEPAEGWVTVEELMSRPELLDAFVDAEAARIRAATGGAARRDVAASRVLHHYLWTVCLLLSGPWYLERRVPRLSPSAVHIQVRTADFAVVPGGFACLPDDPAATTAGTLLIADEKALRAELRAAAVEHAHPMLTALAPQLRRGQRPLWGMVGDDLVSGIWYLGRMLGEEARAVRAATELLPGPLAPFPGGADFRTLHESTGQPHLTRTRIGCCLYYAIRPDAACLTCPRTSDAERLRRLTGC</sequence>
<dbReference type="Pfam" id="PF11575">
    <property type="entry name" value="FhuF_C"/>
    <property type="match status" value="1"/>
</dbReference>
<dbReference type="EMBL" id="CP108318">
    <property type="protein sequence ID" value="WTW66042.1"/>
    <property type="molecule type" value="Genomic_DNA"/>
</dbReference>
<reference evidence="2" key="1">
    <citation type="submission" date="2022-10" db="EMBL/GenBank/DDBJ databases">
        <title>The complete genomes of actinobacterial strains from the NBC collection.</title>
        <authorList>
            <person name="Joergensen T.S."/>
            <person name="Alvarez Arevalo M."/>
            <person name="Sterndorff E.B."/>
            <person name="Faurdal D."/>
            <person name="Vuksanovic O."/>
            <person name="Mourched A.-S."/>
            <person name="Charusanti P."/>
            <person name="Shaw S."/>
            <person name="Blin K."/>
            <person name="Weber T."/>
        </authorList>
    </citation>
    <scope>NUCLEOTIDE SEQUENCE</scope>
    <source>
        <strain evidence="2">NBC_00003</strain>
    </source>
</reference>
<name>A0AAU2VFB7_9ACTN</name>
<evidence type="ECO:0000259" key="1">
    <source>
        <dbReference type="Pfam" id="PF11575"/>
    </source>
</evidence>
<dbReference type="InterPro" id="IPR024726">
    <property type="entry name" value="FhuF_C"/>
</dbReference>
<proteinExistence type="predicted"/>
<gene>
    <name evidence="2" type="ORF">OG549_38405</name>
</gene>
<feature type="domain" description="Ferric siderophore reductase C-terminal" evidence="1">
    <location>
        <begin position="251"/>
        <end position="269"/>
    </location>
</feature>
<accession>A0AAU2VFB7</accession>
<evidence type="ECO:0000313" key="2">
    <source>
        <dbReference type="EMBL" id="WTW66042.1"/>
    </source>
</evidence>